<dbReference type="RefSeq" id="WP_377000936.1">
    <property type="nucleotide sequence ID" value="NZ_JBHSQE010000003.1"/>
</dbReference>
<dbReference type="InterPro" id="IPR036390">
    <property type="entry name" value="WH_DNA-bd_sf"/>
</dbReference>
<gene>
    <name evidence="5" type="ORF">ACFPUZ_06380</name>
</gene>
<evidence type="ECO:0000256" key="1">
    <source>
        <dbReference type="ARBA" id="ARBA00023015"/>
    </source>
</evidence>
<dbReference type="InterPro" id="IPR000835">
    <property type="entry name" value="HTH_MarR-typ"/>
</dbReference>
<dbReference type="InterPro" id="IPR039422">
    <property type="entry name" value="MarR/SlyA-like"/>
</dbReference>
<sequence>MASDVRWLNDDEQALWRLILAGMRKIDRVMDDTLQACSDLSTSEFSVLVSLSEAEDQSLRLRDLCAGLEWDRSRTSHQITRMERRGLVDKRRSEGDGRGVIVSLTEEGMSRLRSAAPEHVEVVRRIIFDHMTPEQHAQLSSFMQQVVDVNNVPGHPDYCGSLYDDADDADDSDC</sequence>
<dbReference type="Proteomes" id="UP001596244">
    <property type="component" value="Unassembled WGS sequence"/>
</dbReference>
<evidence type="ECO:0000256" key="2">
    <source>
        <dbReference type="ARBA" id="ARBA00023125"/>
    </source>
</evidence>
<keyword evidence="6" id="KW-1185">Reference proteome</keyword>
<dbReference type="InterPro" id="IPR036388">
    <property type="entry name" value="WH-like_DNA-bd_sf"/>
</dbReference>
<evidence type="ECO:0000256" key="3">
    <source>
        <dbReference type="ARBA" id="ARBA00023163"/>
    </source>
</evidence>
<feature type="domain" description="HTH marR-type" evidence="4">
    <location>
        <begin position="12"/>
        <end position="148"/>
    </location>
</feature>
<dbReference type="SUPFAM" id="SSF46785">
    <property type="entry name" value="Winged helix' DNA-binding domain"/>
    <property type="match status" value="1"/>
</dbReference>
<protein>
    <submittedName>
        <fullName evidence="5">MarR family winged helix-turn-helix transcriptional regulator</fullName>
    </submittedName>
</protein>
<dbReference type="PANTHER" id="PTHR33164:SF99">
    <property type="entry name" value="MARR FAMILY REGULATORY PROTEIN"/>
    <property type="match status" value="1"/>
</dbReference>
<name>A0ABW1QCZ8_9CORY</name>
<organism evidence="5 6">
    <name type="scientific">Corynebacterium nasicanis</name>
    <dbReference type="NCBI Taxonomy" id="1448267"/>
    <lineage>
        <taxon>Bacteria</taxon>
        <taxon>Bacillati</taxon>
        <taxon>Actinomycetota</taxon>
        <taxon>Actinomycetes</taxon>
        <taxon>Mycobacteriales</taxon>
        <taxon>Corynebacteriaceae</taxon>
        <taxon>Corynebacterium</taxon>
    </lineage>
</organism>
<dbReference type="PANTHER" id="PTHR33164">
    <property type="entry name" value="TRANSCRIPTIONAL REGULATOR, MARR FAMILY"/>
    <property type="match status" value="1"/>
</dbReference>
<dbReference type="EMBL" id="JBHSQE010000003">
    <property type="protein sequence ID" value="MFC6146431.1"/>
    <property type="molecule type" value="Genomic_DNA"/>
</dbReference>
<dbReference type="Pfam" id="PF22381">
    <property type="entry name" value="Staph_reg_Sar_Rot"/>
    <property type="match status" value="1"/>
</dbReference>
<dbReference type="PROSITE" id="PS50995">
    <property type="entry name" value="HTH_MARR_2"/>
    <property type="match status" value="1"/>
</dbReference>
<dbReference type="Gene3D" id="1.10.10.10">
    <property type="entry name" value="Winged helix-like DNA-binding domain superfamily/Winged helix DNA-binding domain"/>
    <property type="match status" value="1"/>
</dbReference>
<keyword evidence="2" id="KW-0238">DNA-binding</keyword>
<evidence type="ECO:0000259" key="4">
    <source>
        <dbReference type="PROSITE" id="PS50995"/>
    </source>
</evidence>
<dbReference type="InterPro" id="IPR055166">
    <property type="entry name" value="Transc_reg_Sar_Rot_HTH"/>
</dbReference>
<evidence type="ECO:0000313" key="6">
    <source>
        <dbReference type="Proteomes" id="UP001596244"/>
    </source>
</evidence>
<dbReference type="SMART" id="SM00347">
    <property type="entry name" value="HTH_MARR"/>
    <property type="match status" value="1"/>
</dbReference>
<comment type="caution">
    <text evidence="5">The sequence shown here is derived from an EMBL/GenBank/DDBJ whole genome shotgun (WGS) entry which is preliminary data.</text>
</comment>
<evidence type="ECO:0000313" key="5">
    <source>
        <dbReference type="EMBL" id="MFC6146431.1"/>
    </source>
</evidence>
<keyword evidence="1" id="KW-0805">Transcription regulation</keyword>
<proteinExistence type="predicted"/>
<keyword evidence="3" id="KW-0804">Transcription</keyword>
<reference evidence="6" key="1">
    <citation type="journal article" date="2019" name="Int. J. Syst. Evol. Microbiol.">
        <title>The Global Catalogue of Microorganisms (GCM) 10K type strain sequencing project: providing services to taxonomists for standard genome sequencing and annotation.</title>
        <authorList>
            <consortium name="The Broad Institute Genomics Platform"/>
            <consortium name="The Broad Institute Genome Sequencing Center for Infectious Disease"/>
            <person name="Wu L."/>
            <person name="Ma J."/>
        </authorList>
    </citation>
    <scope>NUCLEOTIDE SEQUENCE [LARGE SCALE GENOMIC DNA]</scope>
    <source>
        <strain evidence="6">CCUG 51943</strain>
    </source>
</reference>
<accession>A0ABW1QCZ8</accession>